<feature type="compositionally biased region" description="Low complexity" evidence="12">
    <location>
        <begin position="47"/>
        <end position="61"/>
    </location>
</feature>
<dbReference type="SMART" id="SM00355">
    <property type="entry name" value="ZnF_C2H2"/>
    <property type="match status" value="3"/>
</dbReference>
<gene>
    <name evidence="14" type="ORF">COCON_G00146500</name>
</gene>
<dbReference type="PANTHER" id="PTHR23235">
    <property type="entry name" value="KRUEPPEL-LIKE TRANSCRIPTION FACTOR"/>
    <property type="match status" value="1"/>
</dbReference>
<dbReference type="GO" id="GO:0000981">
    <property type="term" value="F:DNA-binding transcription factor activity, RNA polymerase II-specific"/>
    <property type="evidence" value="ECO:0007669"/>
    <property type="project" value="TreeGrafter"/>
</dbReference>
<dbReference type="FunFam" id="3.30.160.60:FF:000014">
    <property type="entry name" value="Transcription factor Sp3"/>
    <property type="match status" value="1"/>
</dbReference>
<evidence type="ECO:0000256" key="6">
    <source>
        <dbReference type="ARBA" id="ARBA00023015"/>
    </source>
</evidence>
<comment type="similarity">
    <text evidence="10">Belongs to the Sp1 C2H2-type zinc-finger protein family.</text>
</comment>
<comment type="caution">
    <text evidence="14">The sequence shown here is derived from an EMBL/GenBank/DDBJ whole genome shotgun (WGS) entry which is preliminary data.</text>
</comment>
<dbReference type="Pfam" id="PF00096">
    <property type="entry name" value="zf-C2H2"/>
    <property type="match status" value="3"/>
</dbReference>
<protein>
    <recommendedName>
        <fullName evidence="13">C2H2-type domain-containing protein</fullName>
    </recommendedName>
</protein>
<evidence type="ECO:0000256" key="5">
    <source>
        <dbReference type="ARBA" id="ARBA00022833"/>
    </source>
</evidence>
<evidence type="ECO:0000256" key="9">
    <source>
        <dbReference type="ARBA" id="ARBA00023242"/>
    </source>
</evidence>
<dbReference type="Proteomes" id="UP001152803">
    <property type="component" value="Unassembled WGS sequence"/>
</dbReference>
<dbReference type="PROSITE" id="PS50157">
    <property type="entry name" value="ZINC_FINGER_C2H2_2"/>
    <property type="match status" value="3"/>
</dbReference>
<evidence type="ECO:0000256" key="11">
    <source>
        <dbReference type="PROSITE-ProRule" id="PRU00042"/>
    </source>
</evidence>
<reference evidence="14" key="1">
    <citation type="journal article" date="2023" name="Science">
        <title>Genome structures resolve the early diversification of teleost fishes.</title>
        <authorList>
            <person name="Parey E."/>
            <person name="Louis A."/>
            <person name="Montfort J."/>
            <person name="Bouchez O."/>
            <person name="Roques C."/>
            <person name="Iampietro C."/>
            <person name="Lluch J."/>
            <person name="Castinel A."/>
            <person name="Donnadieu C."/>
            <person name="Desvignes T."/>
            <person name="Floi Bucao C."/>
            <person name="Jouanno E."/>
            <person name="Wen M."/>
            <person name="Mejri S."/>
            <person name="Dirks R."/>
            <person name="Jansen H."/>
            <person name="Henkel C."/>
            <person name="Chen W.J."/>
            <person name="Zahm M."/>
            <person name="Cabau C."/>
            <person name="Klopp C."/>
            <person name="Thompson A.W."/>
            <person name="Robinson-Rechavi M."/>
            <person name="Braasch I."/>
            <person name="Lecointre G."/>
            <person name="Bobe J."/>
            <person name="Postlethwait J.H."/>
            <person name="Berthelot C."/>
            <person name="Roest Crollius H."/>
            <person name="Guiguen Y."/>
        </authorList>
    </citation>
    <scope>NUCLEOTIDE SEQUENCE</scope>
    <source>
        <strain evidence="14">Concon-B</strain>
    </source>
</reference>
<feature type="compositionally biased region" description="Basic and acidic residues" evidence="12">
    <location>
        <begin position="33"/>
        <end position="44"/>
    </location>
</feature>
<dbReference type="GO" id="GO:0005634">
    <property type="term" value="C:nucleus"/>
    <property type="evidence" value="ECO:0007669"/>
    <property type="project" value="UniProtKB-SubCell"/>
</dbReference>
<evidence type="ECO:0000256" key="12">
    <source>
        <dbReference type="SAM" id="MobiDB-lite"/>
    </source>
</evidence>
<feature type="region of interest" description="Disordered" evidence="12">
    <location>
        <begin position="18"/>
        <end position="61"/>
    </location>
</feature>
<keyword evidence="15" id="KW-1185">Reference proteome</keyword>
<evidence type="ECO:0000313" key="15">
    <source>
        <dbReference type="Proteomes" id="UP001152803"/>
    </source>
</evidence>
<feature type="compositionally biased region" description="Basic and acidic residues" evidence="12">
    <location>
        <begin position="358"/>
        <end position="369"/>
    </location>
</feature>
<dbReference type="OrthoDB" id="6365676at2759"/>
<evidence type="ECO:0000259" key="13">
    <source>
        <dbReference type="PROSITE" id="PS50157"/>
    </source>
</evidence>
<evidence type="ECO:0000256" key="10">
    <source>
        <dbReference type="ARBA" id="ARBA00038409"/>
    </source>
</evidence>
<dbReference type="PROSITE" id="PS00028">
    <property type="entry name" value="ZINC_FINGER_C2H2_1"/>
    <property type="match status" value="3"/>
</dbReference>
<evidence type="ECO:0000313" key="14">
    <source>
        <dbReference type="EMBL" id="KAJ8265551.1"/>
    </source>
</evidence>
<name>A0A9Q1HW83_CONCO</name>
<dbReference type="AlphaFoldDB" id="A0A9Q1HW83"/>
<keyword evidence="7" id="KW-0238">DNA-binding</keyword>
<keyword evidence="3" id="KW-0677">Repeat</keyword>
<keyword evidence="4 11" id="KW-0863">Zinc-finger</keyword>
<organism evidence="14 15">
    <name type="scientific">Conger conger</name>
    <name type="common">Conger eel</name>
    <name type="synonym">Muraena conger</name>
    <dbReference type="NCBI Taxonomy" id="82655"/>
    <lineage>
        <taxon>Eukaryota</taxon>
        <taxon>Metazoa</taxon>
        <taxon>Chordata</taxon>
        <taxon>Craniata</taxon>
        <taxon>Vertebrata</taxon>
        <taxon>Euteleostomi</taxon>
        <taxon>Actinopterygii</taxon>
        <taxon>Neopterygii</taxon>
        <taxon>Teleostei</taxon>
        <taxon>Anguilliformes</taxon>
        <taxon>Congridae</taxon>
        <taxon>Conger</taxon>
    </lineage>
</organism>
<dbReference type="InterPro" id="IPR036236">
    <property type="entry name" value="Znf_C2H2_sf"/>
</dbReference>
<evidence type="ECO:0000256" key="4">
    <source>
        <dbReference type="ARBA" id="ARBA00022771"/>
    </source>
</evidence>
<evidence type="ECO:0000256" key="2">
    <source>
        <dbReference type="ARBA" id="ARBA00022723"/>
    </source>
</evidence>
<sequence>MSTILSHSLLLSVPPGDQRVLVRPAPDPIVTLQHKDRAEQRGTDRTPSSSPDVGPGGPTPLALLAPTCGQVQQMSGGTSSEARQFPYEGTLGPAPGMFLWSGEVAAAAGTTIAGHQGAFTLPKLQFPPAPIQTGMEHHRQHHEFPLTPPAEPPASYAFELSPAKALQPQGQGAGPYYPHRGLDISSFLQSVSPRLPHNAEDWWGLPQMAAAPTNHPFPVGRHLVLGRPPPIAALLQGPHKGLLSAARRCRRCKCPNCQASGGSAEPGQRRLHVCHMPGCGKVYKKTSHLKAHLRWHAGERPFICGWPFCGKSFTRSDELQRHLRTHTGDKRFGCQQCGKRFMRSDHLAKHTKTHRDRKSASETLDVKKE</sequence>
<dbReference type="EMBL" id="JAFJMO010000010">
    <property type="protein sequence ID" value="KAJ8265551.1"/>
    <property type="molecule type" value="Genomic_DNA"/>
</dbReference>
<dbReference type="GO" id="GO:0008270">
    <property type="term" value="F:zinc ion binding"/>
    <property type="evidence" value="ECO:0007669"/>
    <property type="project" value="UniProtKB-KW"/>
</dbReference>
<dbReference type="InterPro" id="IPR013087">
    <property type="entry name" value="Znf_C2H2_type"/>
</dbReference>
<keyword evidence="6" id="KW-0805">Transcription regulation</keyword>
<proteinExistence type="inferred from homology"/>
<dbReference type="GO" id="GO:0000978">
    <property type="term" value="F:RNA polymerase II cis-regulatory region sequence-specific DNA binding"/>
    <property type="evidence" value="ECO:0007669"/>
    <property type="project" value="TreeGrafter"/>
</dbReference>
<feature type="domain" description="C2H2-type" evidence="13">
    <location>
        <begin position="272"/>
        <end position="301"/>
    </location>
</feature>
<keyword evidence="5" id="KW-0862">Zinc</keyword>
<keyword evidence="9" id="KW-0539">Nucleus</keyword>
<evidence type="ECO:0000256" key="8">
    <source>
        <dbReference type="ARBA" id="ARBA00023163"/>
    </source>
</evidence>
<dbReference type="Gene3D" id="3.30.160.60">
    <property type="entry name" value="Classic Zinc Finger"/>
    <property type="match status" value="3"/>
</dbReference>
<dbReference type="PANTHER" id="PTHR23235:SF28">
    <property type="entry name" value="SP5 TRANSCRIPTION FACTOR-LIKE"/>
    <property type="match status" value="1"/>
</dbReference>
<dbReference type="SUPFAM" id="SSF57667">
    <property type="entry name" value="beta-beta-alpha zinc fingers"/>
    <property type="match status" value="1"/>
</dbReference>
<comment type="subcellular location">
    <subcellularLocation>
        <location evidence="1">Nucleus</location>
    </subcellularLocation>
</comment>
<accession>A0A9Q1HW83</accession>
<dbReference type="FunFam" id="3.30.160.60:FF:000624">
    <property type="entry name" value="zinc finger protein 697"/>
    <property type="match status" value="1"/>
</dbReference>
<dbReference type="CDD" id="cd22541">
    <property type="entry name" value="SP5_N"/>
    <property type="match status" value="1"/>
</dbReference>
<evidence type="ECO:0000256" key="1">
    <source>
        <dbReference type="ARBA" id="ARBA00004123"/>
    </source>
</evidence>
<keyword evidence="2" id="KW-0479">Metal-binding</keyword>
<keyword evidence="8" id="KW-0804">Transcription</keyword>
<evidence type="ECO:0000256" key="3">
    <source>
        <dbReference type="ARBA" id="ARBA00022737"/>
    </source>
</evidence>
<feature type="domain" description="C2H2-type" evidence="13">
    <location>
        <begin position="332"/>
        <end position="359"/>
    </location>
</feature>
<feature type="domain" description="C2H2-type" evidence="13">
    <location>
        <begin position="302"/>
        <end position="331"/>
    </location>
</feature>
<evidence type="ECO:0000256" key="7">
    <source>
        <dbReference type="ARBA" id="ARBA00023125"/>
    </source>
</evidence>
<feature type="region of interest" description="Disordered" evidence="12">
    <location>
        <begin position="345"/>
        <end position="369"/>
    </location>
</feature>